<sequence length="292" mass="31833">MSYRPFMKNGAHLASHANLVRLAATYGRLGPSRHLLTKAASSGNFEFRKYSAADVRPLRPYERRESSCHLLERRRPVTYCPDGSSIDFISREVVVGRMTSFTDAYLPSGHWDSSRPIDSKSISPSLDRPSEQAVVSMLEGSSLGPKRLASPSDEPGDPDLPELKGTAHSTVSRDPSDASLPASAIELLDHHRPPSSTPSLPYATACPASPPLFLATKLWVLCLPFSHRLQHPRLLQTAFEHATMKYQSEGGPSTPSSRSLPTARLGVLPLVQPTMIMAATFATASHQRPSTL</sequence>
<evidence type="ECO:0000256" key="1">
    <source>
        <dbReference type="SAM" id="MobiDB-lite"/>
    </source>
</evidence>
<evidence type="ECO:0000313" key="3">
    <source>
        <dbReference type="Proteomes" id="UP000521943"/>
    </source>
</evidence>
<feature type="region of interest" description="Disordered" evidence="1">
    <location>
        <begin position="112"/>
        <end position="178"/>
    </location>
</feature>
<keyword evidence="3" id="KW-1185">Reference proteome</keyword>
<comment type="caution">
    <text evidence="2">The sequence shown here is derived from an EMBL/GenBank/DDBJ whole genome shotgun (WGS) entry which is preliminary data.</text>
</comment>
<evidence type="ECO:0000313" key="2">
    <source>
        <dbReference type="EMBL" id="KAF6763505.1"/>
    </source>
</evidence>
<protein>
    <submittedName>
        <fullName evidence="2">Uncharacterized protein</fullName>
    </submittedName>
</protein>
<name>A0A8H6MCK0_9AGAR</name>
<dbReference type="Proteomes" id="UP000521943">
    <property type="component" value="Unassembled WGS sequence"/>
</dbReference>
<accession>A0A8H6MCK0</accession>
<proteinExistence type="predicted"/>
<organism evidence="2 3">
    <name type="scientific">Ephemerocybe angulata</name>
    <dbReference type="NCBI Taxonomy" id="980116"/>
    <lineage>
        <taxon>Eukaryota</taxon>
        <taxon>Fungi</taxon>
        <taxon>Dikarya</taxon>
        <taxon>Basidiomycota</taxon>
        <taxon>Agaricomycotina</taxon>
        <taxon>Agaricomycetes</taxon>
        <taxon>Agaricomycetidae</taxon>
        <taxon>Agaricales</taxon>
        <taxon>Agaricineae</taxon>
        <taxon>Psathyrellaceae</taxon>
        <taxon>Ephemerocybe</taxon>
    </lineage>
</organism>
<gene>
    <name evidence="2" type="ORF">DFP72DRAFT_1136049</name>
</gene>
<reference evidence="2 3" key="1">
    <citation type="submission" date="2020-07" db="EMBL/GenBank/DDBJ databases">
        <title>Comparative genomics of pyrophilous fungi reveals a link between fire events and developmental genes.</title>
        <authorList>
            <consortium name="DOE Joint Genome Institute"/>
            <person name="Steindorff A.S."/>
            <person name="Carver A."/>
            <person name="Calhoun S."/>
            <person name="Stillman K."/>
            <person name="Liu H."/>
            <person name="Lipzen A."/>
            <person name="Pangilinan J."/>
            <person name="Labutti K."/>
            <person name="Bruns T.D."/>
            <person name="Grigoriev I.V."/>
        </authorList>
    </citation>
    <scope>NUCLEOTIDE SEQUENCE [LARGE SCALE GENOMIC DNA]</scope>
    <source>
        <strain evidence="2 3">CBS 144469</strain>
    </source>
</reference>
<dbReference type="AlphaFoldDB" id="A0A8H6MCK0"/>
<dbReference type="EMBL" id="JACGCI010000005">
    <property type="protein sequence ID" value="KAF6763505.1"/>
    <property type="molecule type" value="Genomic_DNA"/>
</dbReference>